<evidence type="ECO:0000313" key="7">
    <source>
        <dbReference type="EMBL" id="RXR01990.1"/>
    </source>
</evidence>
<feature type="transmembrane region" description="Helical" evidence="5">
    <location>
        <begin position="335"/>
        <end position="353"/>
    </location>
</feature>
<feature type="domain" description="O-antigen ligase-related" evidence="6">
    <location>
        <begin position="196"/>
        <end position="347"/>
    </location>
</feature>
<feature type="transmembrane region" description="Helical" evidence="5">
    <location>
        <begin position="401"/>
        <end position="417"/>
    </location>
</feature>
<feature type="transmembrane region" description="Helical" evidence="5">
    <location>
        <begin position="79"/>
        <end position="100"/>
    </location>
</feature>
<evidence type="ECO:0000256" key="5">
    <source>
        <dbReference type="SAM" id="Phobius"/>
    </source>
</evidence>
<comment type="subcellular location">
    <subcellularLocation>
        <location evidence="1">Membrane</location>
        <topology evidence="1">Multi-pass membrane protein</topology>
    </subcellularLocation>
</comment>
<dbReference type="GO" id="GO:0016874">
    <property type="term" value="F:ligase activity"/>
    <property type="evidence" value="ECO:0007669"/>
    <property type="project" value="UniProtKB-KW"/>
</dbReference>
<evidence type="ECO:0000256" key="1">
    <source>
        <dbReference type="ARBA" id="ARBA00004141"/>
    </source>
</evidence>
<gene>
    <name evidence="7" type="ORF">EPA99_15105</name>
</gene>
<dbReference type="RefSeq" id="WP_129472079.1">
    <property type="nucleotide sequence ID" value="NZ_SAWZ01000009.1"/>
</dbReference>
<keyword evidence="7" id="KW-0436">Ligase</keyword>
<dbReference type="InterPro" id="IPR051533">
    <property type="entry name" value="WaaL-like"/>
</dbReference>
<comment type="caution">
    <text evidence="7">The sequence shown here is derived from an EMBL/GenBank/DDBJ whole genome shotgun (WGS) entry which is preliminary data.</text>
</comment>
<dbReference type="InterPro" id="IPR007016">
    <property type="entry name" value="O-antigen_ligase-rel_domated"/>
</dbReference>
<sequence>MVKTDGFGSLVLSDGRSNFAFDSPRLRLARALCTLAVFALPAFVISTPWGLRPATLLTLLAVGLAPDCLWHHLRLLRRPLLVLTAIAVLVSLVVSMSVLVHDTGWREADSRGRTLVMPMALLITVAFRPPRAALWGGAVVGLLGACGVALWQYVHGVPRADGWTNAIVFGDMAAVLLVVVVFFRASGRMPWVVLGTLAGVTAVVLSGSRGTWLALGVIALTGLLAGRRARWWELLGVAALGLAAALVLSPKVEERITALQGDLARYSRGDMDSSSGARIQLLQLAGKTFLAHPGTGVGVGKFDRAIHAEPLCQVPRTEGEEVCRLSHAHNDLAEWGATMGAPGVVALVVLYGLPLWLFARRSFARPFPRRSRSAALTGVTLVLVFIICGLTQSLFAHQLTATSYVLLVGMLLGFSLRENPQKD</sequence>
<reference evidence="7 8" key="1">
    <citation type="submission" date="2019-01" db="EMBL/GenBank/DDBJ databases">
        <title>Pseudoxanthomonas composti sp. nov., isolated from compost.</title>
        <authorList>
            <person name="Yang G."/>
        </authorList>
    </citation>
    <scope>NUCLEOTIDE SEQUENCE [LARGE SCALE GENOMIC DNA]</scope>
    <source>
        <strain evidence="7 8">GSS15</strain>
    </source>
</reference>
<dbReference type="Proteomes" id="UP000289784">
    <property type="component" value="Unassembled WGS sequence"/>
</dbReference>
<protein>
    <submittedName>
        <fullName evidence="7">O-antigen ligase family protein</fullName>
    </submittedName>
</protein>
<name>A0A4V1N0S9_9GAMM</name>
<evidence type="ECO:0000256" key="3">
    <source>
        <dbReference type="ARBA" id="ARBA00022989"/>
    </source>
</evidence>
<feature type="transmembrane region" description="Helical" evidence="5">
    <location>
        <begin position="134"/>
        <end position="154"/>
    </location>
</feature>
<evidence type="ECO:0000259" key="6">
    <source>
        <dbReference type="Pfam" id="PF04932"/>
    </source>
</evidence>
<feature type="transmembrane region" description="Helical" evidence="5">
    <location>
        <begin position="374"/>
        <end position="395"/>
    </location>
</feature>
<keyword evidence="8" id="KW-1185">Reference proteome</keyword>
<dbReference type="GO" id="GO:0016020">
    <property type="term" value="C:membrane"/>
    <property type="evidence" value="ECO:0007669"/>
    <property type="project" value="UniProtKB-SubCell"/>
</dbReference>
<organism evidence="7 8">
    <name type="scientific">Pseudoxanthomonas composti</name>
    <dbReference type="NCBI Taxonomy" id="2137479"/>
    <lineage>
        <taxon>Bacteria</taxon>
        <taxon>Pseudomonadati</taxon>
        <taxon>Pseudomonadota</taxon>
        <taxon>Gammaproteobacteria</taxon>
        <taxon>Lysobacterales</taxon>
        <taxon>Lysobacteraceae</taxon>
        <taxon>Pseudoxanthomonas</taxon>
    </lineage>
</organism>
<feature type="transmembrane region" description="Helical" evidence="5">
    <location>
        <begin position="166"/>
        <end position="185"/>
    </location>
</feature>
<feature type="transmembrane region" description="Helical" evidence="5">
    <location>
        <begin position="28"/>
        <end position="47"/>
    </location>
</feature>
<evidence type="ECO:0000256" key="2">
    <source>
        <dbReference type="ARBA" id="ARBA00022692"/>
    </source>
</evidence>
<accession>A0A4V1N0S9</accession>
<dbReference type="PANTHER" id="PTHR37422">
    <property type="entry name" value="TEICHURONIC ACID BIOSYNTHESIS PROTEIN TUAE"/>
    <property type="match status" value="1"/>
</dbReference>
<feature type="transmembrane region" description="Helical" evidence="5">
    <location>
        <begin position="191"/>
        <end position="224"/>
    </location>
</feature>
<evidence type="ECO:0000313" key="8">
    <source>
        <dbReference type="Proteomes" id="UP000289784"/>
    </source>
</evidence>
<proteinExistence type="predicted"/>
<dbReference type="PANTHER" id="PTHR37422:SF23">
    <property type="entry name" value="TEICHURONIC ACID BIOSYNTHESIS PROTEIN TUAE"/>
    <property type="match status" value="1"/>
</dbReference>
<dbReference type="AlphaFoldDB" id="A0A4V1N0S9"/>
<keyword evidence="2 5" id="KW-0812">Transmembrane</keyword>
<dbReference type="OrthoDB" id="27575at2"/>
<dbReference type="EMBL" id="SAWZ01000009">
    <property type="protein sequence ID" value="RXR01990.1"/>
    <property type="molecule type" value="Genomic_DNA"/>
</dbReference>
<keyword evidence="4 5" id="KW-0472">Membrane</keyword>
<dbReference type="Pfam" id="PF04932">
    <property type="entry name" value="Wzy_C"/>
    <property type="match status" value="1"/>
</dbReference>
<evidence type="ECO:0000256" key="4">
    <source>
        <dbReference type="ARBA" id="ARBA00023136"/>
    </source>
</evidence>
<keyword evidence="3 5" id="KW-1133">Transmembrane helix</keyword>